<name>A0A3F3PMT4_9EURO</name>
<dbReference type="Proteomes" id="UP000253729">
    <property type="component" value="Unassembled WGS sequence"/>
</dbReference>
<evidence type="ECO:0000313" key="1">
    <source>
        <dbReference type="EMBL" id="RDH28138.1"/>
    </source>
</evidence>
<dbReference type="RefSeq" id="XP_026621160.1">
    <property type="nucleotide sequence ID" value="XM_026768007.1"/>
</dbReference>
<accession>A0A3F3PMT4</accession>
<evidence type="ECO:0000313" key="2">
    <source>
        <dbReference type="Proteomes" id="UP000253729"/>
    </source>
</evidence>
<reference evidence="1 2" key="1">
    <citation type="submission" date="2018-07" db="EMBL/GenBank/DDBJ databases">
        <title>The genomes of Aspergillus section Nigri reveals drivers in fungal speciation.</title>
        <authorList>
            <consortium name="DOE Joint Genome Institute"/>
            <person name="Vesth T.C."/>
            <person name="Nybo J."/>
            <person name="Theobald S."/>
            <person name="Brandl J."/>
            <person name="Frisvad J.C."/>
            <person name="Nielsen K.F."/>
            <person name="Lyhne E.K."/>
            <person name="Kogle M.E."/>
            <person name="Kuo A."/>
            <person name="Riley R."/>
            <person name="Clum A."/>
            <person name="Nolan M."/>
            <person name="Lipzen A."/>
            <person name="Salamov A."/>
            <person name="Henrissat B."/>
            <person name="Wiebenga A."/>
            <person name="De vries R.P."/>
            <person name="Grigoriev I.V."/>
            <person name="Mortensen U.H."/>
            <person name="Andersen M.R."/>
            <person name="Baker S.E."/>
        </authorList>
    </citation>
    <scope>NUCLEOTIDE SEQUENCE [LARGE SCALE GENOMIC DNA]</scope>
    <source>
        <strain evidence="1 2">CBS 139.54b</strain>
    </source>
</reference>
<protein>
    <submittedName>
        <fullName evidence="1">Uncharacterized protein</fullName>
    </submittedName>
</protein>
<gene>
    <name evidence="1" type="ORF">BDQ94DRAFT_152627</name>
</gene>
<keyword evidence="2" id="KW-1185">Reference proteome</keyword>
<dbReference type="EMBL" id="KZ852079">
    <property type="protein sequence ID" value="RDH28138.1"/>
    <property type="molecule type" value="Genomic_DNA"/>
</dbReference>
<dbReference type="GeneID" id="38136363"/>
<dbReference type="AlphaFoldDB" id="A0A3F3PMT4"/>
<sequence>MLYCVFMIGDRPLRYGVHITISLMLNSRVWVSQPDTTEPRPVSAPFRLSRMLSSYLPLLCAYTVRRMMISD</sequence>
<proteinExistence type="predicted"/>
<organism evidence="1 2">
    <name type="scientific">Aspergillus welwitschiae</name>
    <dbReference type="NCBI Taxonomy" id="1341132"/>
    <lineage>
        <taxon>Eukaryota</taxon>
        <taxon>Fungi</taxon>
        <taxon>Dikarya</taxon>
        <taxon>Ascomycota</taxon>
        <taxon>Pezizomycotina</taxon>
        <taxon>Eurotiomycetes</taxon>
        <taxon>Eurotiomycetidae</taxon>
        <taxon>Eurotiales</taxon>
        <taxon>Aspergillaceae</taxon>
        <taxon>Aspergillus</taxon>
        <taxon>Aspergillus subgen. Circumdati</taxon>
    </lineage>
</organism>